<protein>
    <recommendedName>
        <fullName evidence="4">DUF3311 domain-containing protein</fullName>
    </recommendedName>
</protein>
<name>A0ABD5Z645_9EURY</name>
<dbReference type="Proteomes" id="UP001596447">
    <property type="component" value="Unassembled WGS sequence"/>
</dbReference>
<dbReference type="InterPro" id="IPR055957">
    <property type="entry name" value="DUF7535"/>
</dbReference>
<organism evidence="2 3">
    <name type="scientific">Halospeciosus flavus</name>
    <dbReference type="NCBI Taxonomy" id="3032283"/>
    <lineage>
        <taxon>Archaea</taxon>
        <taxon>Methanobacteriati</taxon>
        <taxon>Methanobacteriota</taxon>
        <taxon>Stenosarchaea group</taxon>
        <taxon>Halobacteria</taxon>
        <taxon>Halobacteriales</taxon>
        <taxon>Halobacteriaceae</taxon>
        <taxon>Halospeciosus</taxon>
    </lineage>
</organism>
<feature type="transmembrane region" description="Helical" evidence="1">
    <location>
        <begin position="20"/>
        <end position="45"/>
    </location>
</feature>
<dbReference type="Pfam" id="PF24379">
    <property type="entry name" value="DUF7535"/>
    <property type="match status" value="1"/>
</dbReference>
<evidence type="ECO:0000313" key="2">
    <source>
        <dbReference type="EMBL" id="MFC7200594.1"/>
    </source>
</evidence>
<keyword evidence="1" id="KW-1133">Transmembrane helix</keyword>
<evidence type="ECO:0000256" key="1">
    <source>
        <dbReference type="SAM" id="Phobius"/>
    </source>
</evidence>
<dbReference type="AlphaFoldDB" id="A0ABD5Z645"/>
<sequence>MVDSVTKPTPMHNVPEISAVGWILAISIALLFLPLWPFVALLWLVAKATGATDENELAYTPGEYSESEE</sequence>
<evidence type="ECO:0000313" key="3">
    <source>
        <dbReference type="Proteomes" id="UP001596447"/>
    </source>
</evidence>
<reference evidence="2 3" key="1">
    <citation type="journal article" date="2019" name="Int. J. Syst. Evol. Microbiol.">
        <title>The Global Catalogue of Microorganisms (GCM) 10K type strain sequencing project: providing services to taxonomists for standard genome sequencing and annotation.</title>
        <authorList>
            <consortium name="The Broad Institute Genomics Platform"/>
            <consortium name="The Broad Institute Genome Sequencing Center for Infectious Disease"/>
            <person name="Wu L."/>
            <person name="Ma J."/>
        </authorList>
    </citation>
    <scope>NUCLEOTIDE SEQUENCE [LARGE SCALE GENOMIC DNA]</scope>
    <source>
        <strain evidence="2 3">XZGYJ-43</strain>
    </source>
</reference>
<keyword evidence="1" id="KW-0812">Transmembrane</keyword>
<keyword evidence="1" id="KW-0472">Membrane</keyword>
<accession>A0ABD5Z645</accession>
<dbReference type="EMBL" id="JBHTAR010000011">
    <property type="protein sequence ID" value="MFC7200594.1"/>
    <property type="molecule type" value="Genomic_DNA"/>
</dbReference>
<comment type="caution">
    <text evidence="2">The sequence shown here is derived from an EMBL/GenBank/DDBJ whole genome shotgun (WGS) entry which is preliminary data.</text>
</comment>
<evidence type="ECO:0008006" key="4">
    <source>
        <dbReference type="Google" id="ProtNLM"/>
    </source>
</evidence>
<gene>
    <name evidence="2" type="ORF">ACFQJ9_14420</name>
</gene>
<keyword evidence="3" id="KW-1185">Reference proteome</keyword>
<dbReference type="RefSeq" id="WP_279527371.1">
    <property type="nucleotide sequence ID" value="NZ_CP122312.1"/>
</dbReference>
<proteinExistence type="predicted"/>